<dbReference type="PANTHER" id="PTHR30348">
    <property type="entry name" value="UNCHARACTERIZED PROTEIN YECE"/>
    <property type="match status" value="1"/>
</dbReference>
<dbReference type="InterPro" id="IPR036520">
    <property type="entry name" value="UPF0759_sf"/>
</dbReference>
<reference evidence="1 2" key="1">
    <citation type="submission" date="2019-04" db="EMBL/GenBank/DDBJ databases">
        <authorList>
            <person name="Jiang L."/>
        </authorList>
    </citation>
    <scope>NUCLEOTIDE SEQUENCE [LARGE SCALE GENOMIC DNA]</scope>
    <source>
        <strain evidence="1 2">YIM 131861</strain>
    </source>
</reference>
<dbReference type="EMBL" id="SSSN01000004">
    <property type="protein sequence ID" value="THG34628.1"/>
    <property type="molecule type" value="Genomic_DNA"/>
</dbReference>
<evidence type="ECO:0000313" key="2">
    <source>
        <dbReference type="Proteomes" id="UP000307380"/>
    </source>
</evidence>
<proteinExistence type="predicted"/>
<gene>
    <name evidence="1" type="ORF">E6C70_07335</name>
</gene>
<name>A0A4S4FW78_9MICO</name>
<dbReference type="Proteomes" id="UP000307380">
    <property type="component" value="Unassembled WGS sequence"/>
</dbReference>
<dbReference type="SUPFAM" id="SSF117396">
    <property type="entry name" value="TM1631-like"/>
    <property type="match status" value="1"/>
</dbReference>
<comment type="caution">
    <text evidence="1">The sequence shown here is derived from an EMBL/GenBank/DDBJ whole genome shotgun (WGS) entry which is preliminary data.</text>
</comment>
<dbReference type="PANTHER" id="PTHR30348:SF4">
    <property type="entry name" value="DUF72 DOMAIN-CONTAINING PROTEIN"/>
    <property type="match status" value="1"/>
</dbReference>
<dbReference type="OrthoDB" id="9780310at2"/>
<accession>A0A4S4FW78</accession>
<dbReference type="RefSeq" id="WP_136423834.1">
    <property type="nucleotide sequence ID" value="NZ_SSSN01000004.1"/>
</dbReference>
<dbReference type="Pfam" id="PF01904">
    <property type="entry name" value="DUF72"/>
    <property type="match status" value="1"/>
</dbReference>
<protein>
    <submittedName>
        <fullName evidence="1">DUF72 domain-containing protein</fullName>
    </submittedName>
</protein>
<dbReference type="Gene3D" id="3.20.20.410">
    <property type="entry name" value="Protein of unknown function UPF0759"/>
    <property type="match status" value="1"/>
</dbReference>
<dbReference type="AlphaFoldDB" id="A0A4S4FW78"/>
<keyword evidence="2" id="KW-1185">Reference proteome</keyword>
<evidence type="ECO:0000313" key="1">
    <source>
        <dbReference type="EMBL" id="THG34628.1"/>
    </source>
</evidence>
<organism evidence="1 2">
    <name type="scientific">Orlajensenia flava</name>
    <dbReference type="NCBI Taxonomy" id="2565934"/>
    <lineage>
        <taxon>Bacteria</taxon>
        <taxon>Bacillati</taxon>
        <taxon>Actinomycetota</taxon>
        <taxon>Actinomycetes</taxon>
        <taxon>Micrococcales</taxon>
        <taxon>Microbacteriaceae</taxon>
        <taxon>Orlajensenia</taxon>
    </lineage>
</organism>
<dbReference type="InterPro" id="IPR002763">
    <property type="entry name" value="DUF72"/>
</dbReference>
<sequence length="271" mass="30149">MAQARIGISGWTYAPWRRVFYPPGLPHRRELEYASGQLGSIEINGSFYALQRPTSWERWRDETPDGFVFSVKGPRYITHIKRLRDVRAALANLFASGILTLGGELGPILWQLPATFAYDEAVLRGFLELLPRTTGDAAALAAEHDQRMEGRTAFAVTGSTPLRYAVEVRSASFENAAWPSLLREHGVASVTADTAGKWPFIDEVTADFAYARLHGDTELYASGYDEAGLDRWEAWCRAHLAAGRDAYVYFDNDTKVRAPFDAMALAARLQG</sequence>